<keyword evidence="3" id="KW-1185">Reference proteome</keyword>
<gene>
    <name evidence="2" type="ORF">F5147DRAFT_533600</name>
</gene>
<feature type="non-terminal residue" evidence="2">
    <location>
        <position position="69"/>
    </location>
</feature>
<dbReference type="PANTHER" id="PTHR39475:SF1">
    <property type="entry name" value="CONIDIATION-SPECIFIC PROTEIN 6"/>
    <property type="match status" value="1"/>
</dbReference>
<dbReference type="Proteomes" id="UP000823399">
    <property type="component" value="Unassembled WGS sequence"/>
</dbReference>
<feature type="region of interest" description="Disordered" evidence="1">
    <location>
        <begin position="49"/>
        <end position="69"/>
    </location>
</feature>
<evidence type="ECO:0000313" key="2">
    <source>
        <dbReference type="EMBL" id="KAG2109263.1"/>
    </source>
</evidence>
<dbReference type="EMBL" id="JABBWM010000024">
    <property type="protein sequence ID" value="KAG2109263.1"/>
    <property type="molecule type" value="Genomic_DNA"/>
</dbReference>
<reference evidence="2" key="1">
    <citation type="journal article" date="2020" name="New Phytol.">
        <title>Comparative genomics reveals dynamic genome evolution in host specialist ectomycorrhizal fungi.</title>
        <authorList>
            <person name="Lofgren L.A."/>
            <person name="Nguyen N.H."/>
            <person name="Vilgalys R."/>
            <person name="Ruytinx J."/>
            <person name="Liao H.L."/>
            <person name="Branco S."/>
            <person name="Kuo A."/>
            <person name="LaButti K."/>
            <person name="Lipzen A."/>
            <person name="Andreopoulos W."/>
            <person name="Pangilinan J."/>
            <person name="Riley R."/>
            <person name="Hundley H."/>
            <person name="Na H."/>
            <person name="Barry K."/>
            <person name="Grigoriev I.V."/>
            <person name="Stajich J.E."/>
            <person name="Kennedy P.G."/>
        </authorList>
    </citation>
    <scope>NUCLEOTIDE SEQUENCE</scope>
    <source>
        <strain evidence="2">FC423</strain>
    </source>
</reference>
<sequence>KYDEGREHVHQDIDFEDERSIGNKLAAAAIKNSRSKESTFLLADPNISLLGPATSHGNEPSKGAKADAE</sequence>
<accession>A0A9P7F787</accession>
<evidence type="ECO:0000313" key="3">
    <source>
        <dbReference type="Proteomes" id="UP000823399"/>
    </source>
</evidence>
<feature type="non-terminal residue" evidence="2">
    <location>
        <position position="1"/>
    </location>
</feature>
<dbReference type="AlphaFoldDB" id="A0A9P7F787"/>
<dbReference type="RefSeq" id="XP_041293345.1">
    <property type="nucleotide sequence ID" value="XM_041430119.1"/>
</dbReference>
<dbReference type="PANTHER" id="PTHR39475">
    <property type="entry name" value="CONIDIATION-SPECIFIC PROTEIN 6"/>
    <property type="match status" value="1"/>
</dbReference>
<organism evidence="2 3">
    <name type="scientific">Suillus discolor</name>
    <dbReference type="NCBI Taxonomy" id="1912936"/>
    <lineage>
        <taxon>Eukaryota</taxon>
        <taxon>Fungi</taxon>
        <taxon>Dikarya</taxon>
        <taxon>Basidiomycota</taxon>
        <taxon>Agaricomycotina</taxon>
        <taxon>Agaricomycetes</taxon>
        <taxon>Agaricomycetidae</taxon>
        <taxon>Boletales</taxon>
        <taxon>Suillineae</taxon>
        <taxon>Suillaceae</taxon>
        <taxon>Suillus</taxon>
    </lineage>
</organism>
<proteinExistence type="predicted"/>
<name>A0A9P7F787_9AGAM</name>
<comment type="caution">
    <text evidence="2">The sequence shown here is derived from an EMBL/GenBank/DDBJ whole genome shotgun (WGS) entry which is preliminary data.</text>
</comment>
<dbReference type="GeneID" id="64692378"/>
<dbReference type="OrthoDB" id="3358750at2759"/>
<evidence type="ECO:0000256" key="1">
    <source>
        <dbReference type="SAM" id="MobiDB-lite"/>
    </source>
</evidence>
<protein>
    <submittedName>
        <fullName evidence="2">Uncharacterized protein</fullName>
    </submittedName>
</protein>